<evidence type="ECO:0000256" key="1">
    <source>
        <dbReference type="SAM" id="Phobius"/>
    </source>
</evidence>
<dbReference type="AlphaFoldDB" id="A0A4Q0MMS3"/>
<evidence type="ECO:0000313" key="3">
    <source>
        <dbReference type="Proteomes" id="UP000289708"/>
    </source>
</evidence>
<organism evidence="2 3">
    <name type="scientific">Hansschlegelia zhihuaiae</name>
    <dbReference type="NCBI Taxonomy" id="405005"/>
    <lineage>
        <taxon>Bacteria</taxon>
        <taxon>Pseudomonadati</taxon>
        <taxon>Pseudomonadota</taxon>
        <taxon>Alphaproteobacteria</taxon>
        <taxon>Hyphomicrobiales</taxon>
        <taxon>Methylopilaceae</taxon>
        <taxon>Hansschlegelia</taxon>
    </lineage>
</organism>
<feature type="transmembrane region" description="Helical" evidence="1">
    <location>
        <begin position="50"/>
        <end position="73"/>
    </location>
</feature>
<dbReference type="OrthoDB" id="7675159at2"/>
<keyword evidence="1" id="KW-0812">Transmembrane</keyword>
<dbReference type="RefSeq" id="WP_128776101.1">
    <property type="nucleotide sequence ID" value="NZ_RYFI01000002.1"/>
</dbReference>
<feature type="transmembrane region" description="Helical" evidence="1">
    <location>
        <begin position="222"/>
        <end position="240"/>
    </location>
</feature>
<feature type="transmembrane region" description="Helical" evidence="1">
    <location>
        <begin position="142"/>
        <end position="162"/>
    </location>
</feature>
<keyword evidence="1" id="KW-0472">Membrane</keyword>
<dbReference type="InterPro" id="IPR011606">
    <property type="entry name" value="Brnchd-chn_aa_trnsp_permease"/>
</dbReference>
<reference evidence="2 3" key="1">
    <citation type="submission" date="2018-12" db="EMBL/GenBank/DDBJ databases">
        <title>bacterium Hansschlegelia zhihuaiae S113.</title>
        <authorList>
            <person name="He J."/>
        </authorList>
    </citation>
    <scope>NUCLEOTIDE SEQUENCE [LARGE SCALE GENOMIC DNA]</scope>
    <source>
        <strain evidence="2 3">S 113</strain>
    </source>
</reference>
<keyword evidence="1" id="KW-1133">Transmembrane helix</keyword>
<comment type="caution">
    <text evidence="2">The sequence shown here is derived from an EMBL/GenBank/DDBJ whole genome shotgun (WGS) entry which is preliminary data.</text>
</comment>
<feature type="transmembrane region" description="Helical" evidence="1">
    <location>
        <begin position="25"/>
        <end position="43"/>
    </location>
</feature>
<feature type="transmembrane region" description="Helical" evidence="1">
    <location>
        <begin position="79"/>
        <end position="104"/>
    </location>
</feature>
<dbReference type="Proteomes" id="UP000289708">
    <property type="component" value="Unassembled WGS sequence"/>
</dbReference>
<name>A0A4Q0MMS3_9HYPH</name>
<gene>
    <name evidence="2" type="ORF">EK403_03430</name>
</gene>
<keyword evidence="3" id="KW-1185">Reference proteome</keyword>
<dbReference type="EMBL" id="RYFI01000002">
    <property type="protein sequence ID" value="RXF75111.1"/>
    <property type="molecule type" value="Genomic_DNA"/>
</dbReference>
<proteinExistence type="predicted"/>
<dbReference type="Pfam" id="PF03591">
    <property type="entry name" value="AzlC"/>
    <property type="match status" value="1"/>
</dbReference>
<accession>A0A4Q0MMS3</accession>
<protein>
    <submittedName>
        <fullName evidence="2">Branched-chain amino acid ABC transporter permease</fullName>
    </submittedName>
</protein>
<evidence type="ECO:0000313" key="2">
    <source>
        <dbReference type="EMBL" id="RXF75111.1"/>
    </source>
</evidence>
<feature type="transmembrane region" description="Helical" evidence="1">
    <location>
        <begin position="168"/>
        <end position="188"/>
    </location>
</feature>
<sequence length="247" mass="25773">MGQPELAGDERPPRVWALRGARDSLSTPGFVLFGSFVGFGAMTHDFGWPLWAAALSTALVWAAPAQLVLAGSLASGAGIVAAALAVTVSAVRLLPMVIAFLPVLRTPRTRLTARLLAAHYVAVTAWFEGQRRTQMMPRSARMPYFLGLANGLVAGSTIATAVGHAAAGALPTPLSVALLGLTPIYFLLSLERGAGSVGERLAILIGLFMAPVVGVLTPSLDLLLTGVVGGTAAFVIERALRRRRETP</sequence>
<feature type="transmembrane region" description="Helical" evidence="1">
    <location>
        <begin position="200"/>
        <end position="216"/>
    </location>
</feature>